<dbReference type="Proteomes" id="UP001567538">
    <property type="component" value="Unassembled WGS sequence"/>
</dbReference>
<dbReference type="Gene3D" id="3.40.50.2000">
    <property type="entry name" value="Glycogen Phosphorylase B"/>
    <property type="match status" value="2"/>
</dbReference>
<name>A0ABD1FLN9_SALDI</name>
<keyword evidence="4" id="KW-1185">Reference proteome</keyword>
<dbReference type="PANTHER" id="PTHR48045:SF21">
    <property type="entry name" value="UDP-GLYCOSYLTRANSFERASE 83A1"/>
    <property type="match status" value="1"/>
</dbReference>
<protein>
    <submittedName>
        <fullName evidence="3">UDP-glycosyltransferase 83A1-like</fullName>
    </submittedName>
</protein>
<dbReference type="Pfam" id="PF00201">
    <property type="entry name" value="UDPGT"/>
    <property type="match status" value="1"/>
</dbReference>
<reference evidence="3 4" key="1">
    <citation type="submission" date="2024-06" db="EMBL/GenBank/DDBJ databases">
        <title>A chromosome level genome sequence of Diviner's sage (Salvia divinorum).</title>
        <authorList>
            <person name="Ford S.A."/>
            <person name="Ro D.-K."/>
            <person name="Ness R.W."/>
            <person name="Phillips M.A."/>
        </authorList>
    </citation>
    <scope>NUCLEOTIDE SEQUENCE [LARGE SCALE GENOMIC DNA]</scope>
    <source>
        <strain evidence="3">SAF-2024a</strain>
        <tissue evidence="3">Leaf</tissue>
    </source>
</reference>
<evidence type="ECO:0000256" key="1">
    <source>
        <dbReference type="ARBA" id="ARBA00009995"/>
    </source>
</evidence>
<evidence type="ECO:0000256" key="2">
    <source>
        <dbReference type="ARBA" id="ARBA00022679"/>
    </source>
</evidence>
<comment type="similarity">
    <text evidence="1">Belongs to the UDP-glycosyltransferase family.</text>
</comment>
<dbReference type="SUPFAM" id="SSF53756">
    <property type="entry name" value="UDP-Glycosyltransferase/glycogen phosphorylase"/>
    <property type="match status" value="1"/>
</dbReference>
<comment type="caution">
    <text evidence="3">The sequence shown here is derived from an EMBL/GenBank/DDBJ whole genome shotgun (WGS) entry which is preliminary data.</text>
</comment>
<dbReference type="GO" id="GO:0016740">
    <property type="term" value="F:transferase activity"/>
    <property type="evidence" value="ECO:0007669"/>
    <property type="project" value="UniProtKB-KW"/>
</dbReference>
<dbReference type="CDD" id="cd03784">
    <property type="entry name" value="GT1_Gtf-like"/>
    <property type="match status" value="1"/>
</dbReference>
<dbReference type="PANTHER" id="PTHR48045">
    <property type="entry name" value="UDP-GLYCOSYLTRANSFERASE 72B1"/>
    <property type="match status" value="1"/>
</dbReference>
<gene>
    <name evidence="3" type="ORF">AAHA92_32722</name>
</gene>
<accession>A0ABD1FLN9</accession>
<dbReference type="FunFam" id="3.40.50.2000:FF:000056">
    <property type="entry name" value="Glycosyltransferase"/>
    <property type="match status" value="1"/>
</dbReference>
<dbReference type="InterPro" id="IPR002213">
    <property type="entry name" value="UDP_glucos_trans"/>
</dbReference>
<evidence type="ECO:0000313" key="4">
    <source>
        <dbReference type="Proteomes" id="UP001567538"/>
    </source>
</evidence>
<sequence>MGAEPVSFSPPSVACLAFLLHTPKLLDQGNLNTNGSLQNGDVISLSNDMSFHEVSGPFLILDSNNVNSTNFFSEDSSCLRWLDSKPDGSVVYVSFGSLAVFSQQQLDELALGLELSGRAFLWVVRPDLANGSQVVYPPGFGTGLGEIVEWAPQNRVLSHPSIGCFVSHCGWNSTMEGVSNGLRFLCWPYFADQLHNVRYICDKWGIGLKIDFDEVGIRSRYEIKNEIDMLFSDNKFLRKTH</sequence>
<proteinExistence type="inferred from homology"/>
<dbReference type="AlphaFoldDB" id="A0ABD1FLN9"/>
<dbReference type="EMBL" id="JBEAFC010000014">
    <property type="protein sequence ID" value="KAL1532752.1"/>
    <property type="molecule type" value="Genomic_DNA"/>
</dbReference>
<evidence type="ECO:0000313" key="3">
    <source>
        <dbReference type="EMBL" id="KAL1532752.1"/>
    </source>
</evidence>
<organism evidence="3 4">
    <name type="scientific">Salvia divinorum</name>
    <name type="common">Maria pastora</name>
    <name type="synonym">Diviner's sage</name>
    <dbReference type="NCBI Taxonomy" id="28513"/>
    <lineage>
        <taxon>Eukaryota</taxon>
        <taxon>Viridiplantae</taxon>
        <taxon>Streptophyta</taxon>
        <taxon>Embryophyta</taxon>
        <taxon>Tracheophyta</taxon>
        <taxon>Spermatophyta</taxon>
        <taxon>Magnoliopsida</taxon>
        <taxon>eudicotyledons</taxon>
        <taxon>Gunneridae</taxon>
        <taxon>Pentapetalae</taxon>
        <taxon>asterids</taxon>
        <taxon>lamiids</taxon>
        <taxon>Lamiales</taxon>
        <taxon>Lamiaceae</taxon>
        <taxon>Nepetoideae</taxon>
        <taxon>Mentheae</taxon>
        <taxon>Salviinae</taxon>
        <taxon>Salvia</taxon>
        <taxon>Salvia subgen. Calosphace</taxon>
    </lineage>
</organism>
<keyword evidence="2" id="KW-0808">Transferase</keyword>